<feature type="binding site" evidence="9">
    <location>
        <position position="171"/>
    </location>
    <ligand>
        <name>Zn(2+)</name>
        <dbReference type="ChEBI" id="CHEBI:29105"/>
        <label>2</label>
    </ligand>
</feature>
<dbReference type="SUPFAM" id="SSF102198">
    <property type="entry name" value="Putative cyclase"/>
    <property type="match status" value="1"/>
</dbReference>
<dbReference type="Proteomes" id="UP000216498">
    <property type="component" value="Unassembled WGS sequence"/>
</dbReference>
<feature type="binding site" evidence="9">
    <location>
        <position position="54"/>
    </location>
    <ligand>
        <name>Zn(2+)</name>
        <dbReference type="ChEBI" id="CHEBI:29105"/>
        <label>2</label>
    </ligand>
</feature>
<evidence type="ECO:0000256" key="7">
    <source>
        <dbReference type="ARBA" id="ARBA00048496"/>
    </source>
</evidence>
<feature type="binding site" evidence="9">
    <location>
        <position position="52"/>
    </location>
    <ligand>
        <name>Zn(2+)</name>
        <dbReference type="ChEBI" id="CHEBI:29105"/>
        <label>1</label>
    </ligand>
</feature>
<dbReference type="FunFam" id="3.50.30.50:FF:000001">
    <property type="entry name" value="Kynurenine formamidase"/>
    <property type="match status" value="1"/>
</dbReference>
<dbReference type="GO" id="GO:0019441">
    <property type="term" value="P:L-tryptophan catabolic process to kynurenine"/>
    <property type="evidence" value="ECO:0007669"/>
    <property type="project" value="UniProtKB-UniRule"/>
</dbReference>
<dbReference type="InterPro" id="IPR037175">
    <property type="entry name" value="KFase_sf"/>
</dbReference>
<evidence type="ECO:0000256" key="4">
    <source>
        <dbReference type="ARBA" id="ARBA00022801"/>
    </source>
</evidence>
<comment type="subunit">
    <text evidence="2 9">Homodimer.</text>
</comment>
<keyword evidence="5 9" id="KW-0862">Zinc</keyword>
<evidence type="ECO:0000256" key="9">
    <source>
        <dbReference type="HAMAP-Rule" id="MF_01969"/>
    </source>
</evidence>
<reference evidence="10 11" key="1">
    <citation type="submission" date="2017-08" db="EMBL/GenBank/DDBJ databases">
        <title>Virgibacillus indicus sp. nov. and Virgibacillus profoundi sp. nov, two moderately halophilic bacteria isolated from marine sediment by using the Microfluidic Streak Plate.</title>
        <authorList>
            <person name="Xu B."/>
            <person name="Hu B."/>
            <person name="Wang J."/>
            <person name="Zhu Y."/>
            <person name="Huang L."/>
            <person name="Du W."/>
            <person name="Huang Y."/>
        </authorList>
    </citation>
    <scope>NUCLEOTIDE SEQUENCE [LARGE SCALE GENOMIC DNA]</scope>
    <source>
        <strain evidence="10 11">IO3-P2-C2</strain>
    </source>
</reference>
<dbReference type="HAMAP" id="MF_01969">
    <property type="entry name" value="KynB"/>
    <property type="match status" value="1"/>
</dbReference>
<comment type="caution">
    <text evidence="10">The sequence shown here is derived from an EMBL/GenBank/DDBJ whole genome shotgun (WGS) entry which is preliminary data.</text>
</comment>
<dbReference type="AlphaFoldDB" id="A0A265N6T1"/>
<evidence type="ECO:0000256" key="2">
    <source>
        <dbReference type="ARBA" id="ARBA00011738"/>
    </source>
</evidence>
<dbReference type="GO" id="GO:0008270">
    <property type="term" value="F:zinc ion binding"/>
    <property type="evidence" value="ECO:0007669"/>
    <property type="project" value="UniProtKB-UniRule"/>
</dbReference>
<dbReference type="EMBL" id="NPMS01000008">
    <property type="protein sequence ID" value="OZU87720.1"/>
    <property type="molecule type" value="Genomic_DNA"/>
</dbReference>
<dbReference type="GO" id="GO:0004328">
    <property type="term" value="F:formamidase activity"/>
    <property type="evidence" value="ECO:0007669"/>
    <property type="project" value="InterPro"/>
</dbReference>
<keyword evidence="11" id="KW-1185">Reference proteome</keyword>
<evidence type="ECO:0000256" key="5">
    <source>
        <dbReference type="ARBA" id="ARBA00022833"/>
    </source>
</evidence>
<sequence>MGKWIDISQCLTNDMACWPGDEPFSFSLTYPMDQTGSVNIGQLTASLHTGTHVDAPFHYDNQGKTIEQLDIDTYIGKAAVIDVSHFDRITADVLREIEWEDASRLLLHTSLPNNPKRFPDQMPILDPDIAPYLREKGVSLIGVDMPSVDPADSKDLETHHALYEHGINILENIMLDHVKPGSYELIALPLAIKGGDGSPVRAVIRPIDNKGDIS</sequence>
<dbReference type="PANTHER" id="PTHR31118:SF32">
    <property type="entry name" value="KYNURENINE FORMAMIDASE"/>
    <property type="match status" value="1"/>
</dbReference>
<comment type="function">
    <text evidence="1 9">Catalyzes the hydrolysis of N-formyl-L-kynurenine to L-kynurenine, the second step in the kynurenine pathway of tryptophan degradation.</text>
</comment>
<feature type="binding site" evidence="9">
    <location>
        <position position="48"/>
    </location>
    <ligand>
        <name>Zn(2+)</name>
        <dbReference type="ChEBI" id="CHEBI:29105"/>
        <label>1</label>
    </ligand>
</feature>
<feature type="binding site" evidence="9">
    <location>
        <position position="54"/>
    </location>
    <ligand>
        <name>Zn(2+)</name>
        <dbReference type="ChEBI" id="CHEBI:29105"/>
        <label>1</label>
    </ligand>
</feature>
<keyword evidence="3 9" id="KW-0479">Metal-binding</keyword>
<feature type="active site" description="Proton donor/acceptor" evidence="9">
    <location>
        <position position="58"/>
    </location>
</feature>
<evidence type="ECO:0000256" key="1">
    <source>
        <dbReference type="ARBA" id="ARBA00002204"/>
    </source>
</evidence>
<feature type="binding site" evidence="9">
    <location>
        <position position="18"/>
    </location>
    <ligand>
        <name>substrate</name>
    </ligand>
</feature>
<comment type="pathway">
    <text evidence="8 9">Amino-acid degradation; L-tryptophan degradation via kynurenine pathway; L-kynurenine from L-tryptophan: step 2/2.</text>
</comment>
<dbReference type="InterPro" id="IPR017484">
    <property type="entry name" value="Kynurenine_formamidase_bac"/>
</dbReference>
<name>A0A265N6T1_9BACI</name>
<evidence type="ECO:0000313" key="10">
    <source>
        <dbReference type="EMBL" id="OZU87720.1"/>
    </source>
</evidence>
<comment type="cofactor">
    <cofactor evidence="9">
        <name>Zn(2+)</name>
        <dbReference type="ChEBI" id="CHEBI:29105"/>
    </cofactor>
    <text evidence="9">Binds 2 zinc ions per subunit.</text>
</comment>
<dbReference type="Pfam" id="PF04199">
    <property type="entry name" value="Cyclase"/>
    <property type="match status" value="1"/>
</dbReference>
<accession>A0A265N6T1</accession>
<evidence type="ECO:0000256" key="6">
    <source>
        <dbReference type="ARBA" id="ARBA00023079"/>
    </source>
</evidence>
<dbReference type="NCBIfam" id="TIGR03035">
    <property type="entry name" value="trp_arylform"/>
    <property type="match status" value="1"/>
</dbReference>
<comment type="similarity">
    <text evidence="9">Belongs to the Cyclase 1 superfamily. KynB family.</text>
</comment>
<dbReference type="Gene3D" id="3.50.30.50">
    <property type="entry name" value="Putative cyclase"/>
    <property type="match status" value="1"/>
</dbReference>
<keyword evidence="4 9" id="KW-0378">Hydrolase</keyword>
<feature type="binding site" evidence="9">
    <location>
        <position position="159"/>
    </location>
    <ligand>
        <name>Zn(2+)</name>
        <dbReference type="ChEBI" id="CHEBI:29105"/>
        <label>2</label>
    </ligand>
</feature>
<keyword evidence="6 9" id="KW-0823">Tryptophan catabolism</keyword>
<dbReference type="RefSeq" id="WP_094886748.1">
    <property type="nucleotide sequence ID" value="NZ_NPMS01000008.1"/>
</dbReference>
<dbReference type="OrthoDB" id="9796085at2"/>
<dbReference type="EC" id="3.5.1.9" evidence="9"/>
<protein>
    <recommendedName>
        <fullName evidence="9">Kynurenine formamidase</fullName>
        <shortName evidence="9">KFA</shortName>
        <shortName evidence="9">KFase</shortName>
        <ecNumber evidence="9">3.5.1.9</ecNumber>
    </recommendedName>
    <alternativeName>
        <fullName evidence="9">Arylformamidase</fullName>
    </alternativeName>
    <alternativeName>
        <fullName evidence="9">N-formylkynurenine formamidase</fullName>
        <shortName evidence="9">FKF</shortName>
    </alternativeName>
</protein>
<dbReference type="UniPathway" id="UPA00333">
    <property type="reaction ID" value="UER00454"/>
</dbReference>
<dbReference type="InterPro" id="IPR007325">
    <property type="entry name" value="KFase/CYL"/>
</dbReference>
<organism evidence="10 11">
    <name type="scientific">Virgibacillus indicus</name>
    <dbReference type="NCBI Taxonomy" id="2024554"/>
    <lineage>
        <taxon>Bacteria</taxon>
        <taxon>Bacillati</taxon>
        <taxon>Bacillota</taxon>
        <taxon>Bacilli</taxon>
        <taxon>Bacillales</taxon>
        <taxon>Bacillaceae</taxon>
        <taxon>Virgibacillus</taxon>
    </lineage>
</organism>
<dbReference type="GO" id="GO:0004061">
    <property type="term" value="F:arylformamidase activity"/>
    <property type="evidence" value="ECO:0007669"/>
    <property type="project" value="UniProtKB-UniRule"/>
</dbReference>
<dbReference type="PANTHER" id="PTHR31118">
    <property type="entry name" value="CYCLASE-LIKE PROTEIN 2"/>
    <property type="match status" value="1"/>
</dbReference>
<comment type="catalytic activity">
    <reaction evidence="7 9">
        <text>N-formyl-L-kynurenine + H2O = L-kynurenine + formate + H(+)</text>
        <dbReference type="Rhea" id="RHEA:13009"/>
        <dbReference type="ChEBI" id="CHEBI:15377"/>
        <dbReference type="ChEBI" id="CHEBI:15378"/>
        <dbReference type="ChEBI" id="CHEBI:15740"/>
        <dbReference type="ChEBI" id="CHEBI:57959"/>
        <dbReference type="ChEBI" id="CHEBI:58629"/>
        <dbReference type="EC" id="3.5.1.9"/>
    </reaction>
</comment>
<proteinExistence type="inferred from homology"/>
<evidence type="ECO:0000256" key="8">
    <source>
        <dbReference type="ARBA" id="ARBA00060547"/>
    </source>
</evidence>
<evidence type="ECO:0000256" key="3">
    <source>
        <dbReference type="ARBA" id="ARBA00022723"/>
    </source>
</evidence>
<evidence type="ECO:0000313" key="11">
    <source>
        <dbReference type="Proteomes" id="UP000216498"/>
    </source>
</evidence>
<gene>
    <name evidence="9 10" type="primary">kynB</name>
    <name evidence="10" type="ORF">CIL03_15250</name>
</gene>
<feature type="binding site" evidence="9">
    <location>
        <position position="171"/>
    </location>
    <ligand>
        <name>Zn(2+)</name>
        <dbReference type="ChEBI" id="CHEBI:29105"/>
        <label>1</label>
    </ligand>
</feature>